<dbReference type="AlphaFoldDB" id="Q2SAU6"/>
<organism evidence="5 6">
    <name type="scientific">Hahella chejuensis (strain KCTC 2396)</name>
    <dbReference type="NCBI Taxonomy" id="349521"/>
    <lineage>
        <taxon>Bacteria</taxon>
        <taxon>Pseudomonadati</taxon>
        <taxon>Pseudomonadota</taxon>
        <taxon>Gammaproteobacteria</taxon>
        <taxon>Oceanospirillales</taxon>
        <taxon>Hahellaceae</taxon>
        <taxon>Hahella</taxon>
    </lineage>
</organism>
<dbReference type="Pfam" id="PF12625">
    <property type="entry name" value="Arabinose_bd"/>
    <property type="match status" value="1"/>
</dbReference>
<keyword evidence="2 5" id="KW-0238">DNA-binding</keyword>
<dbReference type="EMBL" id="CP000155">
    <property type="protein sequence ID" value="ABC32228.1"/>
    <property type="molecule type" value="Genomic_DNA"/>
</dbReference>
<proteinExistence type="predicted"/>
<dbReference type="SMART" id="SM00342">
    <property type="entry name" value="HTH_ARAC"/>
    <property type="match status" value="1"/>
</dbReference>
<sequence length="338" mass="38705">MIIRDSQISAAYLRGLVDYLTIKRQNTSLFLQQFQISEAVIGEPQQRLPTRLFSAMLEAAGVQLNDDHIGLHVGEQIKPGQYGVLGLSVMNCKTLREAVARHERYERLVCDVGHTTYRLSSDDVILSWDSCSPDLSRHIAEENIASWTTFARWITGAYVSPTLIRFQHSRPSDIREHERLFQCSLEFSCDSIEVHFPSVYLDLPLRQHDPAMLALLDEYADRLLLQLNPEANFSDKVKAALTNLLQAGDISLQKTARTLNLSARALQRRLQEEGCSYQQILDETRRELALRQISDERLDLSEITFFLGFADQSAFQRAFKRWTGRTPGQYRREQELTG</sequence>
<dbReference type="GO" id="GO:0000976">
    <property type="term" value="F:transcription cis-regulatory region binding"/>
    <property type="evidence" value="ECO:0007669"/>
    <property type="project" value="TreeGrafter"/>
</dbReference>
<evidence type="ECO:0000313" key="5">
    <source>
        <dbReference type="EMBL" id="ABC32228.1"/>
    </source>
</evidence>
<gene>
    <name evidence="5" type="ordered locus">HCH_05568</name>
</gene>
<reference evidence="5 6" key="1">
    <citation type="journal article" date="2005" name="Nucleic Acids Res.">
        <title>Genomic blueprint of Hahella chejuensis, a marine microbe producing an algicidal agent.</title>
        <authorList>
            <person name="Jeong H."/>
            <person name="Yim J.H."/>
            <person name="Lee C."/>
            <person name="Choi S.-H."/>
            <person name="Park Y.K."/>
            <person name="Yoon S.H."/>
            <person name="Hur C.-G."/>
            <person name="Kang H.-Y."/>
            <person name="Kim D."/>
            <person name="Lee H.H."/>
            <person name="Park K.H."/>
            <person name="Park S.-H."/>
            <person name="Park H.-S."/>
            <person name="Lee H.K."/>
            <person name="Oh T.K."/>
            <person name="Kim J.F."/>
        </authorList>
    </citation>
    <scope>NUCLEOTIDE SEQUENCE [LARGE SCALE GENOMIC DNA]</scope>
    <source>
        <strain evidence="5 6">KCTC 2396</strain>
    </source>
</reference>
<dbReference type="GO" id="GO:0005829">
    <property type="term" value="C:cytosol"/>
    <property type="evidence" value="ECO:0007669"/>
    <property type="project" value="TreeGrafter"/>
</dbReference>
<keyword evidence="1" id="KW-0805">Transcription regulation</keyword>
<evidence type="ECO:0000256" key="3">
    <source>
        <dbReference type="ARBA" id="ARBA00023163"/>
    </source>
</evidence>
<evidence type="ECO:0000259" key="4">
    <source>
        <dbReference type="PROSITE" id="PS01124"/>
    </source>
</evidence>
<dbReference type="HOGENOM" id="CLU_047522_1_0_6"/>
<dbReference type="PANTHER" id="PTHR47894">
    <property type="entry name" value="HTH-TYPE TRANSCRIPTIONAL REGULATOR GADX"/>
    <property type="match status" value="1"/>
</dbReference>
<dbReference type="PANTHER" id="PTHR47894:SF1">
    <property type="entry name" value="HTH-TYPE TRANSCRIPTIONAL REGULATOR VQSM"/>
    <property type="match status" value="1"/>
</dbReference>
<dbReference type="STRING" id="349521.HCH_05568"/>
<keyword evidence="3" id="KW-0804">Transcription</keyword>
<evidence type="ECO:0000256" key="1">
    <source>
        <dbReference type="ARBA" id="ARBA00023015"/>
    </source>
</evidence>
<accession>Q2SAU6</accession>
<dbReference type="SUPFAM" id="SSF46689">
    <property type="entry name" value="Homeodomain-like"/>
    <property type="match status" value="1"/>
</dbReference>
<dbReference type="InterPro" id="IPR009057">
    <property type="entry name" value="Homeodomain-like_sf"/>
</dbReference>
<keyword evidence="6" id="KW-1185">Reference proteome</keyword>
<dbReference type="RefSeq" id="WP_011399291.1">
    <property type="nucleotide sequence ID" value="NC_007645.1"/>
</dbReference>
<feature type="domain" description="HTH araC/xylS-type" evidence="4">
    <location>
        <begin position="235"/>
        <end position="333"/>
    </location>
</feature>
<evidence type="ECO:0000313" key="6">
    <source>
        <dbReference type="Proteomes" id="UP000000238"/>
    </source>
</evidence>
<dbReference type="InterPro" id="IPR020449">
    <property type="entry name" value="Tscrpt_reg_AraC-type_HTH"/>
</dbReference>
<evidence type="ECO:0000256" key="2">
    <source>
        <dbReference type="ARBA" id="ARBA00023125"/>
    </source>
</evidence>
<dbReference type="KEGG" id="hch:HCH_05568"/>
<dbReference type="InterPro" id="IPR032687">
    <property type="entry name" value="AraC-type_N"/>
</dbReference>
<dbReference type="Gene3D" id="1.10.10.60">
    <property type="entry name" value="Homeodomain-like"/>
    <property type="match status" value="1"/>
</dbReference>
<dbReference type="OrthoDB" id="5722175at2"/>
<dbReference type="eggNOG" id="COG2207">
    <property type="taxonomic scope" value="Bacteria"/>
</dbReference>
<dbReference type="PROSITE" id="PS01124">
    <property type="entry name" value="HTH_ARAC_FAMILY_2"/>
    <property type="match status" value="1"/>
</dbReference>
<protein>
    <submittedName>
        <fullName evidence="5">AraC-type DNA-binding domain-containing protein</fullName>
    </submittedName>
</protein>
<dbReference type="PRINTS" id="PR00032">
    <property type="entry name" value="HTHARAC"/>
</dbReference>
<dbReference type="Pfam" id="PF12833">
    <property type="entry name" value="HTH_18"/>
    <property type="match status" value="1"/>
</dbReference>
<dbReference type="Proteomes" id="UP000000238">
    <property type="component" value="Chromosome"/>
</dbReference>
<dbReference type="InterPro" id="IPR018060">
    <property type="entry name" value="HTH_AraC"/>
</dbReference>
<dbReference type="GO" id="GO:0003700">
    <property type="term" value="F:DNA-binding transcription factor activity"/>
    <property type="evidence" value="ECO:0007669"/>
    <property type="project" value="InterPro"/>
</dbReference>
<name>Q2SAU6_HAHCH</name>